<dbReference type="Proteomes" id="UP000235786">
    <property type="component" value="Unassembled WGS sequence"/>
</dbReference>
<sequence>MAKRILLTGANGFVGSHILDQLLSLGYSVRSIVRSESKAQQVLVDFPNHGTKLDFGIVADITAPGAFDEVVQSTPPFDTVIHTASPFLYRVISDNREFLDPAIKGTLEVLKSIKAHAPTVKRVVITSSCAAIINFAAPANTTPQKVYIEEDWNPTTWDGALTGTPNNAYQASKKFAELSAWDFIEKEKPNFDLATLAPPMVYGPLRHSVRSVKELNQSNSRIYDLFINSKRDADEPPNGLHTYVDVRDVATAHIKAATLPDASGQRFVICAGQVSSQQISDILRKDIPELTDRTPEGTPGKDGLGENAFDCSSEKAKKVLGMTFRSKEETFVELARQLLEIEKQTKA</sequence>
<evidence type="ECO:0000313" key="5">
    <source>
        <dbReference type="Proteomes" id="UP000235786"/>
    </source>
</evidence>
<comment type="similarity">
    <text evidence="2">Belongs to the NAD(P)-dependent epimerase/dehydratase family. Dihydroflavonol-4-reductase subfamily.</text>
</comment>
<dbReference type="EMBL" id="KZ613961">
    <property type="protein sequence ID" value="PMD31917.1"/>
    <property type="molecule type" value="Genomic_DNA"/>
</dbReference>
<dbReference type="PANTHER" id="PTHR10366">
    <property type="entry name" value="NAD DEPENDENT EPIMERASE/DEHYDRATASE"/>
    <property type="match status" value="1"/>
</dbReference>
<dbReference type="InterPro" id="IPR050425">
    <property type="entry name" value="NAD(P)_dehydrat-like"/>
</dbReference>
<evidence type="ECO:0000256" key="2">
    <source>
        <dbReference type="ARBA" id="ARBA00023445"/>
    </source>
</evidence>
<evidence type="ECO:0000313" key="4">
    <source>
        <dbReference type="EMBL" id="PMD31917.1"/>
    </source>
</evidence>
<dbReference type="InterPro" id="IPR036291">
    <property type="entry name" value="NAD(P)-bd_dom_sf"/>
</dbReference>
<dbReference type="OrthoDB" id="2735536at2759"/>
<keyword evidence="1" id="KW-0560">Oxidoreductase</keyword>
<dbReference type="CDD" id="cd05227">
    <property type="entry name" value="AR_SDR_e"/>
    <property type="match status" value="1"/>
</dbReference>
<dbReference type="FunFam" id="3.40.50.720:FF:000191">
    <property type="entry name" value="Methylglyoxal reductase (NADPH-dependent)"/>
    <property type="match status" value="1"/>
</dbReference>
<dbReference type="InterPro" id="IPR001509">
    <property type="entry name" value="Epimerase_deHydtase"/>
</dbReference>
<proteinExistence type="inferred from homology"/>
<name>A0A2J6R069_HYAVF</name>
<dbReference type="Gene3D" id="3.40.50.720">
    <property type="entry name" value="NAD(P)-binding Rossmann-like Domain"/>
    <property type="match status" value="1"/>
</dbReference>
<evidence type="ECO:0000256" key="1">
    <source>
        <dbReference type="ARBA" id="ARBA00023002"/>
    </source>
</evidence>
<dbReference type="GO" id="GO:0016616">
    <property type="term" value="F:oxidoreductase activity, acting on the CH-OH group of donors, NAD or NADP as acceptor"/>
    <property type="evidence" value="ECO:0007669"/>
    <property type="project" value="TreeGrafter"/>
</dbReference>
<accession>A0A2J6R069</accession>
<dbReference type="PANTHER" id="PTHR10366:SF564">
    <property type="entry name" value="STEROL-4-ALPHA-CARBOXYLATE 3-DEHYDROGENASE, DECARBOXYLATING"/>
    <property type="match status" value="1"/>
</dbReference>
<keyword evidence="5" id="KW-1185">Reference proteome</keyword>
<evidence type="ECO:0000259" key="3">
    <source>
        <dbReference type="Pfam" id="PF01370"/>
    </source>
</evidence>
<protein>
    <submittedName>
        <fullName evidence="4">NAD(P)-binding protein</fullName>
    </submittedName>
</protein>
<dbReference type="AlphaFoldDB" id="A0A2J6R069"/>
<reference evidence="4 5" key="1">
    <citation type="submission" date="2016-04" db="EMBL/GenBank/DDBJ databases">
        <title>A degradative enzymes factory behind the ericoid mycorrhizal symbiosis.</title>
        <authorList>
            <consortium name="DOE Joint Genome Institute"/>
            <person name="Martino E."/>
            <person name="Morin E."/>
            <person name="Grelet G."/>
            <person name="Kuo A."/>
            <person name="Kohler A."/>
            <person name="Daghino S."/>
            <person name="Barry K."/>
            <person name="Choi C."/>
            <person name="Cichocki N."/>
            <person name="Clum A."/>
            <person name="Copeland A."/>
            <person name="Hainaut M."/>
            <person name="Haridas S."/>
            <person name="Labutti K."/>
            <person name="Lindquist E."/>
            <person name="Lipzen A."/>
            <person name="Khouja H.-R."/>
            <person name="Murat C."/>
            <person name="Ohm R."/>
            <person name="Olson A."/>
            <person name="Spatafora J."/>
            <person name="Veneault-Fourrey C."/>
            <person name="Henrissat B."/>
            <person name="Grigoriev I."/>
            <person name="Martin F."/>
            <person name="Perotto S."/>
        </authorList>
    </citation>
    <scope>NUCLEOTIDE SEQUENCE [LARGE SCALE GENOMIC DNA]</scope>
    <source>
        <strain evidence="4 5">F</strain>
    </source>
</reference>
<organism evidence="4 5">
    <name type="scientific">Hyaloscypha variabilis (strain UAMH 11265 / GT02V1 / F)</name>
    <name type="common">Meliniomyces variabilis</name>
    <dbReference type="NCBI Taxonomy" id="1149755"/>
    <lineage>
        <taxon>Eukaryota</taxon>
        <taxon>Fungi</taxon>
        <taxon>Dikarya</taxon>
        <taxon>Ascomycota</taxon>
        <taxon>Pezizomycotina</taxon>
        <taxon>Leotiomycetes</taxon>
        <taxon>Helotiales</taxon>
        <taxon>Hyaloscyphaceae</taxon>
        <taxon>Hyaloscypha</taxon>
        <taxon>Hyaloscypha variabilis</taxon>
    </lineage>
</organism>
<dbReference type="STRING" id="1149755.A0A2J6R069"/>
<feature type="domain" description="NAD-dependent epimerase/dehydratase" evidence="3">
    <location>
        <begin position="5"/>
        <end position="269"/>
    </location>
</feature>
<gene>
    <name evidence="4" type="ORF">L207DRAFT_572648</name>
</gene>
<dbReference type="SUPFAM" id="SSF51735">
    <property type="entry name" value="NAD(P)-binding Rossmann-fold domains"/>
    <property type="match status" value="1"/>
</dbReference>
<dbReference type="Pfam" id="PF01370">
    <property type="entry name" value="Epimerase"/>
    <property type="match status" value="1"/>
</dbReference>